<accession>A0AAV4ESR9</accession>
<gene>
    <name evidence="1" type="ORF">ElyMa_000164100</name>
</gene>
<evidence type="ECO:0000313" key="1">
    <source>
        <dbReference type="EMBL" id="GFR63796.1"/>
    </source>
</evidence>
<protein>
    <submittedName>
        <fullName evidence="1">Uncharacterized protein</fullName>
    </submittedName>
</protein>
<dbReference type="AlphaFoldDB" id="A0AAV4ESR9"/>
<keyword evidence="2" id="KW-1185">Reference proteome</keyword>
<comment type="caution">
    <text evidence="1">The sequence shown here is derived from an EMBL/GenBank/DDBJ whole genome shotgun (WGS) entry which is preliminary data.</text>
</comment>
<reference evidence="1 2" key="1">
    <citation type="journal article" date="2021" name="Elife">
        <title>Chloroplast acquisition without the gene transfer in kleptoplastic sea slugs, Plakobranchus ocellatus.</title>
        <authorList>
            <person name="Maeda T."/>
            <person name="Takahashi S."/>
            <person name="Yoshida T."/>
            <person name="Shimamura S."/>
            <person name="Takaki Y."/>
            <person name="Nagai Y."/>
            <person name="Toyoda A."/>
            <person name="Suzuki Y."/>
            <person name="Arimoto A."/>
            <person name="Ishii H."/>
            <person name="Satoh N."/>
            <person name="Nishiyama T."/>
            <person name="Hasebe M."/>
            <person name="Maruyama T."/>
            <person name="Minagawa J."/>
            <person name="Obokata J."/>
            <person name="Shigenobu S."/>
        </authorList>
    </citation>
    <scope>NUCLEOTIDE SEQUENCE [LARGE SCALE GENOMIC DNA]</scope>
</reference>
<proteinExistence type="predicted"/>
<evidence type="ECO:0000313" key="2">
    <source>
        <dbReference type="Proteomes" id="UP000762676"/>
    </source>
</evidence>
<name>A0AAV4ESR9_9GAST</name>
<sequence>MPFTIAVLHFTKESRSFKGLQADYEAGALKNSLLRKAVSPYQHDMINNHINKCIRLHYNAIAKCFRHSQINIANYGDNIRKINTLTTTETTSTARTTKTRTTTAKTATTTKPTAKTATATTTITSIF</sequence>
<organism evidence="1 2">
    <name type="scientific">Elysia marginata</name>
    <dbReference type="NCBI Taxonomy" id="1093978"/>
    <lineage>
        <taxon>Eukaryota</taxon>
        <taxon>Metazoa</taxon>
        <taxon>Spiralia</taxon>
        <taxon>Lophotrochozoa</taxon>
        <taxon>Mollusca</taxon>
        <taxon>Gastropoda</taxon>
        <taxon>Heterobranchia</taxon>
        <taxon>Euthyneura</taxon>
        <taxon>Panpulmonata</taxon>
        <taxon>Sacoglossa</taxon>
        <taxon>Placobranchoidea</taxon>
        <taxon>Plakobranchidae</taxon>
        <taxon>Elysia</taxon>
    </lineage>
</organism>
<dbReference type="EMBL" id="BMAT01000312">
    <property type="protein sequence ID" value="GFR63796.1"/>
    <property type="molecule type" value="Genomic_DNA"/>
</dbReference>
<dbReference type="Proteomes" id="UP000762676">
    <property type="component" value="Unassembled WGS sequence"/>
</dbReference>